<dbReference type="Proteomes" id="UP001549921">
    <property type="component" value="Unassembled WGS sequence"/>
</dbReference>
<feature type="domain" description="Homeobox" evidence="8">
    <location>
        <begin position="102"/>
        <end position="128"/>
    </location>
</feature>
<dbReference type="AlphaFoldDB" id="A0ABD0T3A1"/>
<keyword evidence="4 5" id="KW-0539">Nucleus</keyword>
<evidence type="ECO:0000313" key="9">
    <source>
        <dbReference type="EMBL" id="KAL0832001.1"/>
    </source>
</evidence>
<dbReference type="GO" id="GO:0005634">
    <property type="term" value="C:nucleus"/>
    <property type="evidence" value="ECO:0007669"/>
    <property type="project" value="UniProtKB-SubCell"/>
</dbReference>
<evidence type="ECO:0000256" key="3">
    <source>
        <dbReference type="ARBA" id="ARBA00023155"/>
    </source>
</evidence>
<feature type="DNA-binding region" description="Homeobox" evidence="5">
    <location>
        <begin position="104"/>
        <end position="129"/>
    </location>
</feature>
<name>A0ABD0T3A1_LOXSC</name>
<proteinExistence type="predicted"/>
<evidence type="ECO:0000256" key="5">
    <source>
        <dbReference type="PROSITE-ProRule" id="PRU00108"/>
    </source>
</evidence>
<dbReference type="PROSITE" id="PS00027">
    <property type="entry name" value="HOMEOBOX_1"/>
    <property type="match status" value="1"/>
</dbReference>
<dbReference type="InterPro" id="IPR001356">
    <property type="entry name" value="HD"/>
</dbReference>
<evidence type="ECO:0000256" key="1">
    <source>
        <dbReference type="ARBA" id="ARBA00004123"/>
    </source>
</evidence>
<dbReference type="InterPro" id="IPR009057">
    <property type="entry name" value="Homeodomain-like_sf"/>
</dbReference>
<feature type="compositionally biased region" description="Acidic residues" evidence="7">
    <location>
        <begin position="50"/>
        <end position="60"/>
    </location>
</feature>
<protein>
    <recommendedName>
        <fullName evidence="8">Homeobox domain-containing protein</fullName>
    </recommendedName>
</protein>
<evidence type="ECO:0000259" key="8">
    <source>
        <dbReference type="PROSITE" id="PS50071"/>
    </source>
</evidence>
<organism evidence="9 10">
    <name type="scientific">Loxostege sticticalis</name>
    <name type="common">Beet webworm moth</name>
    <dbReference type="NCBI Taxonomy" id="481309"/>
    <lineage>
        <taxon>Eukaryota</taxon>
        <taxon>Metazoa</taxon>
        <taxon>Ecdysozoa</taxon>
        <taxon>Arthropoda</taxon>
        <taxon>Hexapoda</taxon>
        <taxon>Insecta</taxon>
        <taxon>Pterygota</taxon>
        <taxon>Neoptera</taxon>
        <taxon>Endopterygota</taxon>
        <taxon>Lepidoptera</taxon>
        <taxon>Glossata</taxon>
        <taxon>Ditrysia</taxon>
        <taxon>Pyraloidea</taxon>
        <taxon>Crambidae</taxon>
        <taxon>Pyraustinae</taxon>
        <taxon>Loxostege</taxon>
    </lineage>
</organism>
<dbReference type="EMBL" id="JBEDNZ010000011">
    <property type="protein sequence ID" value="KAL0832001.1"/>
    <property type="molecule type" value="Genomic_DNA"/>
</dbReference>
<evidence type="ECO:0000256" key="4">
    <source>
        <dbReference type="ARBA" id="ARBA00023242"/>
    </source>
</evidence>
<dbReference type="SMART" id="SM00389">
    <property type="entry name" value="HOX"/>
    <property type="match status" value="1"/>
</dbReference>
<accession>A0ABD0T3A1</accession>
<dbReference type="SUPFAM" id="SSF46689">
    <property type="entry name" value="Homeodomain-like"/>
    <property type="match status" value="1"/>
</dbReference>
<dbReference type="InterPro" id="IPR050848">
    <property type="entry name" value="Homeobox_TF"/>
</dbReference>
<dbReference type="InterPro" id="IPR017970">
    <property type="entry name" value="Homeobox_CS"/>
</dbReference>
<dbReference type="CDD" id="cd00086">
    <property type="entry name" value="homeodomain"/>
    <property type="match status" value="1"/>
</dbReference>
<evidence type="ECO:0000313" key="10">
    <source>
        <dbReference type="Proteomes" id="UP001549921"/>
    </source>
</evidence>
<evidence type="ECO:0000256" key="2">
    <source>
        <dbReference type="ARBA" id="ARBA00023125"/>
    </source>
</evidence>
<comment type="caution">
    <text evidence="9">The sequence shown here is derived from an EMBL/GenBank/DDBJ whole genome shotgun (WGS) entry which is preliminary data.</text>
</comment>
<feature type="region of interest" description="Disordered" evidence="7">
    <location>
        <begin position="48"/>
        <end position="71"/>
    </location>
</feature>
<gene>
    <name evidence="9" type="ORF">ABMA28_001500</name>
</gene>
<dbReference type="PANTHER" id="PTHR24333">
    <property type="entry name" value="HOMEO BOX HB9 LIKE A-RELATED"/>
    <property type="match status" value="1"/>
</dbReference>
<dbReference type="PANTHER" id="PTHR24333:SF8">
    <property type="entry name" value="HOMEOBOX PROTEIN CEH-62"/>
    <property type="match status" value="1"/>
</dbReference>
<evidence type="ECO:0000256" key="7">
    <source>
        <dbReference type="SAM" id="MobiDB-lite"/>
    </source>
</evidence>
<keyword evidence="3 5" id="KW-0371">Homeobox</keyword>
<sequence length="172" mass="19348">MSEDRTEKIVEETLRAPRPSSPRKFFARIYGHLEEDKKCVEERQGIECESSSDVEVEESEPQVRAEAPVWPPPPLPVYPRPMLLPHQQLAFGAGLAAFCKCELASALSLSETQVKIWFQNRRAKDKRIEKAQLDQQYRHLAAASGLFPTVLGAPYCPTPCPCLPVHPPTIDK</sequence>
<keyword evidence="2 5" id="KW-0238">DNA-binding</keyword>
<dbReference type="Pfam" id="PF00046">
    <property type="entry name" value="Homeodomain"/>
    <property type="match status" value="1"/>
</dbReference>
<dbReference type="PROSITE" id="PS50071">
    <property type="entry name" value="HOMEOBOX_2"/>
    <property type="match status" value="1"/>
</dbReference>
<evidence type="ECO:0000256" key="6">
    <source>
        <dbReference type="RuleBase" id="RU000682"/>
    </source>
</evidence>
<dbReference type="Gene3D" id="1.10.10.60">
    <property type="entry name" value="Homeodomain-like"/>
    <property type="match status" value="1"/>
</dbReference>
<reference evidence="9 10" key="1">
    <citation type="submission" date="2024-06" db="EMBL/GenBank/DDBJ databases">
        <title>A chromosome-level genome assembly of beet webworm, Loxostege sticticalis.</title>
        <authorList>
            <person name="Zhang Y."/>
        </authorList>
    </citation>
    <scope>NUCLEOTIDE SEQUENCE [LARGE SCALE GENOMIC DNA]</scope>
    <source>
        <strain evidence="9">AQ028</strain>
        <tissue evidence="9">Male pupae</tissue>
    </source>
</reference>
<dbReference type="GO" id="GO:0003677">
    <property type="term" value="F:DNA binding"/>
    <property type="evidence" value="ECO:0007669"/>
    <property type="project" value="UniProtKB-UniRule"/>
</dbReference>
<comment type="subcellular location">
    <subcellularLocation>
        <location evidence="1 5 6">Nucleus</location>
    </subcellularLocation>
</comment>